<evidence type="ECO:0000313" key="3">
    <source>
        <dbReference type="Proteomes" id="UP000284250"/>
    </source>
</evidence>
<sequence>MDKSRILLLALALLGRGALAQAVPPAPADGPPLTLAACYAEARQHYPLLRQLALNDEQAAARITRLKTLQQIPQVALNAQASYQTEVTRVPLDLPGVALPAVARDQYRLTLDLSQNLYDGGLTRQQQQQEQLGRATGNRQAEVGLYKVREQVDNLFFGVLLTDETSRLRQGLRTDLLTRRTALAARQRYGTATGQDLARLDAETLGLDQQVCDLARQRAMLLGQLGELLGRLLPPTTALELPAELPPAPPRPEWALYQQQRAQLAGQARLLDARLGPRLSAFGQAGYGRPGLNFFRNDLHAYGLGGLRLSWTLNGYTTRRQDQQLLQLDAEAVAVQQQSFAQSQRVALVAQQSAVDRYRDLLTTDQALITLREKVRATSAVQLANGIIGFADYFADANQLAQAQLNEQLHRLQLLQTQAALLSAQGGPAATDSASPTQP</sequence>
<comment type="caution">
    <text evidence="2">The sequence shown here is derived from an EMBL/GenBank/DDBJ whole genome shotgun (WGS) entry which is preliminary data.</text>
</comment>
<reference evidence="2 3" key="1">
    <citation type="submission" date="2019-01" db="EMBL/GenBank/DDBJ databases">
        <title>Hymenobacter humicola sp. nov., isolated from soils in Antarctica.</title>
        <authorList>
            <person name="Sedlacek I."/>
            <person name="Holochova P."/>
            <person name="Kralova S."/>
            <person name="Pantucek R."/>
            <person name="Stankova E."/>
            <person name="Vrbovska V."/>
            <person name="Kristofova L."/>
            <person name="Svec P."/>
            <person name="Busse H.-J."/>
        </authorList>
    </citation>
    <scope>NUCLEOTIDE SEQUENCE [LARGE SCALE GENOMIC DNA]</scope>
    <source>
        <strain evidence="2 3">CCM 8852</strain>
    </source>
</reference>
<dbReference type="Gene3D" id="1.20.1600.10">
    <property type="entry name" value="Outer membrane efflux proteins (OEP)"/>
    <property type="match status" value="1"/>
</dbReference>
<protein>
    <submittedName>
        <fullName evidence="2">TolC family protein</fullName>
    </submittedName>
</protein>
<dbReference type="GO" id="GO:0015562">
    <property type="term" value="F:efflux transmembrane transporter activity"/>
    <property type="evidence" value="ECO:0007669"/>
    <property type="project" value="InterPro"/>
</dbReference>
<dbReference type="Proteomes" id="UP000284250">
    <property type="component" value="Unassembled WGS sequence"/>
</dbReference>
<dbReference type="RefSeq" id="WP_119656925.1">
    <property type="nucleotide sequence ID" value="NZ_JBHUOI010000011.1"/>
</dbReference>
<dbReference type="EMBL" id="QYCN01000029">
    <property type="protein sequence ID" value="RIY07558.1"/>
    <property type="molecule type" value="Genomic_DNA"/>
</dbReference>
<name>A0A418QR60_9BACT</name>
<organism evidence="2 3">
    <name type="scientific">Hymenobacter rubripertinctus</name>
    <dbReference type="NCBI Taxonomy" id="2029981"/>
    <lineage>
        <taxon>Bacteria</taxon>
        <taxon>Pseudomonadati</taxon>
        <taxon>Bacteroidota</taxon>
        <taxon>Cytophagia</taxon>
        <taxon>Cytophagales</taxon>
        <taxon>Hymenobacteraceae</taxon>
        <taxon>Hymenobacter</taxon>
    </lineage>
</organism>
<dbReference type="SUPFAM" id="SSF56954">
    <property type="entry name" value="Outer membrane efflux proteins (OEP)"/>
    <property type="match status" value="1"/>
</dbReference>
<keyword evidence="1" id="KW-0732">Signal</keyword>
<evidence type="ECO:0000313" key="2">
    <source>
        <dbReference type="EMBL" id="RIY07558.1"/>
    </source>
</evidence>
<feature type="chain" id="PRO_5019218697" evidence="1">
    <location>
        <begin position="23"/>
        <end position="439"/>
    </location>
</feature>
<dbReference type="OrthoDB" id="976750at2"/>
<gene>
    <name evidence="2" type="ORF">D0T11_16625</name>
</gene>
<dbReference type="AlphaFoldDB" id="A0A418QR60"/>
<accession>A0A418QR60</accession>
<feature type="signal peptide" evidence="1">
    <location>
        <begin position="1"/>
        <end position="22"/>
    </location>
</feature>
<keyword evidence="3" id="KW-1185">Reference proteome</keyword>
<evidence type="ECO:0000256" key="1">
    <source>
        <dbReference type="SAM" id="SignalP"/>
    </source>
</evidence>
<proteinExistence type="predicted"/>